<comment type="caution">
    <text evidence="2">The sequence shown here is derived from an EMBL/GenBank/DDBJ whole genome shotgun (WGS) entry which is preliminary data.</text>
</comment>
<keyword evidence="1" id="KW-0472">Membrane</keyword>
<accession>A0A327ZMZ1</accession>
<gene>
    <name evidence="2" type="ORF">B0I29_102319</name>
</gene>
<protein>
    <submittedName>
        <fullName evidence="2">YggT family protein</fullName>
    </submittedName>
</protein>
<evidence type="ECO:0000313" key="3">
    <source>
        <dbReference type="Proteomes" id="UP000249341"/>
    </source>
</evidence>
<evidence type="ECO:0000313" key="2">
    <source>
        <dbReference type="EMBL" id="RAK42494.1"/>
    </source>
</evidence>
<keyword evidence="3" id="KW-1185">Reference proteome</keyword>
<evidence type="ECO:0000256" key="1">
    <source>
        <dbReference type="SAM" id="Phobius"/>
    </source>
</evidence>
<dbReference type="GO" id="GO:0016020">
    <property type="term" value="C:membrane"/>
    <property type="evidence" value="ECO:0007669"/>
    <property type="project" value="InterPro"/>
</dbReference>
<dbReference type="OrthoDB" id="3216131at2"/>
<proteinExistence type="predicted"/>
<dbReference type="Proteomes" id="UP000249341">
    <property type="component" value="Unassembled WGS sequence"/>
</dbReference>
<keyword evidence="1" id="KW-1133">Transmembrane helix</keyword>
<dbReference type="EMBL" id="QLMJ01000002">
    <property type="protein sequence ID" value="RAK42494.1"/>
    <property type="molecule type" value="Genomic_DNA"/>
</dbReference>
<organism evidence="2 3">
    <name type="scientific">Actinoplanes lutulentus</name>
    <dbReference type="NCBI Taxonomy" id="1287878"/>
    <lineage>
        <taxon>Bacteria</taxon>
        <taxon>Bacillati</taxon>
        <taxon>Actinomycetota</taxon>
        <taxon>Actinomycetes</taxon>
        <taxon>Micromonosporales</taxon>
        <taxon>Micromonosporaceae</taxon>
        <taxon>Actinoplanes</taxon>
    </lineage>
</organism>
<dbReference type="Pfam" id="PF02325">
    <property type="entry name" value="CCB3_YggT"/>
    <property type="match status" value="1"/>
</dbReference>
<keyword evidence="1" id="KW-0812">Transmembrane</keyword>
<dbReference type="InterPro" id="IPR003425">
    <property type="entry name" value="CCB3/YggT"/>
</dbReference>
<name>A0A327ZMZ1_9ACTN</name>
<dbReference type="AlphaFoldDB" id="A0A327ZMZ1"/>
<dbReference type="RefSeq" id="WP_111647648.1">
    <property type="nucleotide sequence ID" value="NZ_JACHWI010000003.1"/>
</dbReference>
<feature type="transmembrane region" description="Helical" evidence="1">
    <location>
        <begin position="66"/>
        <end position="88"/>
    </location>
</feature>
<reference evidence="2 3" key="1">
    <citation type="submission" date="2018-06" db="EMBL/GenBank/DDBJ databases">
        <title>Genomic Encyclopedia of Type Strains, Phase III (KMG-III): the genomes of soil and plant-associated and newly described type strains.</title>
        <authorList>
            <person name="Whitman W."/>
        </authorList>
    </citation>
    <scope>NUCLEOTIDE SEQUENCE [LARGE SCALE GENOMIC DNA]</scope>
    <source>
        <strain evidence="2 3">CGMCC 4.7090</strain>
    </source>
</reference>
<sequence length="89" mass="9432">MLLALVGLVLLVVQFLLIARAVLDWSVALAGPAMPGSIRSKAMSAVYTVTEPILAPVRRLIPPLRVGGVSIDLSFILVFLAIGILRALI</sequence>